<sequence>MSTEETPVLIVGGSVVGLSAALFLAQQGVDCVLVERHPGTSVHPRAVGYYPRTVELFRSAGLEEQLLKEAEGFATHRTRAGVESLAGAELFSREELEGEDDLAAVTPCRMLLLPQDRLEPHLRHRAEELGADLRFGTELVSFTQDESGVTAELRDGATGALSQVRAGYLVGADGSRSAVRTVLGLERDGQGVLSQHVSIAFTADLTEVLRGRRFSVIHVQNDIVSGIMMHDDTLRAGTLIVGYRPEEGQRLEDFTDERCRELVSAAIGDDSVAVEIRSLFPWDMAQLVARRFAAGRVLLAGDAAHVIPPTGGYGANTGIADAHNLAWKLAAVIEGHTGPSLLATYEAERRPVALTAAEQGALQLAVRSNRATEAEQAAVLDPMAVTAGYRYRSGAVVNPAEPAPTADWRGDPGTRAPHVPLVLGGKALSSLDLFGAGFVLLAECPEWTDVANWLDVPVTTHVLGSAGTWAEAFGVAAGGAVLVRPDGVVAWRSGPADTPAVLTSVLDTVLCR</sequence>
<accession>A0A1G9LR89</accession>
<dbReference type="Pfam" id="PF01494">
    <property type="entry name" value="FAD_binding_3"/>
    <property type="match status" value="1"/>
</dbReference>
<evidence type="ECO:0000256" key="3">
    <source>
        <dbReference type="ARBA" id="ARBA00022827"/>
    </source>
</evidence>
<dbReference type="SUPFAM" id="SSF51905">
    <property type="entry name" value="FAD/NAD(P)-binding domain"/>
    <property type="match status" value="1"/>
</dbReference>
<dbReference type="InterPro" id="IPR036188">
    <property type="entry name" value="FAD/NAD-bd_sf"/>
</dbReference>
<reference evidence="6" key="1">
    <citation type="submission" date="2016-10" db="EMBL/GenBank/DDBJ databases">
        <authorList>
            <person name="Varghese N."/>
            <person name="Submissions S."/>
        </authorList>
    </citation>
    <scope>NUCLEOTIDE SEQUENCE [LARGE SCALE GENOMIC DNA]</scope>
    <source>
        <strain evidence="6">DSM 44796</strain>
    </source>
</reference>
<dbReference type="InterPro" id="IPR050641">
    <property type="entry name" value="RIFMO-like"/>
</dbReference>
<dbReference type="PANTHER" id="PTHR43004:SF19">
    <property type="entry name" value="BINDING MONOOXYGENASE, PUTATIVE (JCVI)-RELATED"/>
    <property type="match status" value="1"/>
</dbReference>
<evidence type="ECO:0000256" key="1">
    <source>
        <dbReference type="ARBA" id="ARBA00001974"/>
    </source>
</evidence>
<dbReference type="GO" id="GO:0071949">
    <property type="term" value="F:FAD binding"/>
    <property type="evidence" value="ECO:0007669"/>
    <property type="project" value="InterPro"/>
</dbReference>
<proteinExistence type="predicted"/>
<keyword evidence="2" id="KW-0285">Flavoprotein</keyword>
<evidence type="ECO:0000256" key="2">
    <source>
        <dbReference type="ARBA" id="ARBA00022630"/>
    </source>
</evidence>
<organism evidence="5 6">
    <name type="scientific">Lentzea albidocapillata subsp. violacea</name>
    <dbReference type="NCBI Taxonomy" id="128104"/>
    <lineage>
        <taxon>Bacteria</taxon>
        <taxon>Bacillati</taxon>
        <taxon>Actinomycetota</taxon>
        <taxon>Actinomycetes</taxon>
        <taxon>Pseudonocardiales</taxon>
        <taxon>Pseudonocardiaceae</taxon>
        <taxon>Lentzea</taxon>
    </lineage>
</organism>
<dbReference type="InterPro" id="IPR002938">
    <property type="entry name" value="FAD-bd"/>
</dbReference>
<name>A0A1G9LR89_9PSEU</name>
<feature type="domain" description="FAD-binding" evidence="4">
    <location>
        <begin position="5"/>
        <end position="356"/>
    </location>
</feature>
<dbReference type="Gene3D" id="3.40.30.120">
    <property type="match status" value="1"/>
</dbReference>
<dbReference type="GO" id="GO:0016709">
    <property type="term" value="F:oxidoreductase activity, acting on paired donors, with incorporation or reduction of molecular oxygen, NAD(P)H as one donor, and incorporation of one atom of oxygen"/>
    <property type="evidence" value="ECO:0007669"/>
    <property type="project" value="UniProtKB-ARBA"/>
</dbReference>
<dbReference type="RefSeq" id="WP_090009114.1">
    <property type="nucleotide sequence ID" value="NZ_FNET01000012.1"/>
</dbReference>
<dbReference type="Proteomes" id="UP000199682">
    <property type="component" value="Unassembled WGS sequence"/>
</dbReference>
<evidence type="ECO:0000259" key="4">
    <source>
        <dbReference type="Pfam" id="PF01494"/>
    </source>
</evidence>
<dbReference type="Pfam" id="PF21274">
    <property type="entry name" value="Rng_hyd_C"/>
    <property type="match status" value="1"/>
</dbReference>
<evidence type="ECO:0000313" key="5">
    <source>
        <dbReference type="EMBL" id="SDL64470.1"/>
    </source>
</evidence>
<gene>
    <name evidence="5" type="ORF">SAMN04488074_112159</name>
</gene>
<dbReference type="PRINTS" id="PR00420">
    <property type="entry name" value="RNGMNOXGNASE"/>
</dbReference>
<dbReference type="AlphaFoldDB" id="A0A1G9LR89"/>
<comment type="cofactor">
    <cofactor evidence="1">
        <name>FAD</name>
        <dbReference type="ChEBI" id="CHEBI:57692"/>
    </cofactor>
</comment>
<protein>
    <submittedName>
        <fullName evidence="5">FAD binding domain-containing protein</fullName>
    </submittedName>
</protein>
<keyword evidence="3" id="KW-0274">FAD</keyword>
<dbReference type="PANTHER" id="PTHR43004">
    <property type="entry name" value="TRK SYSTEM POTASSIUM UPTAKE PROTEIN"/>
    <property type="match status" value="1"/>
</dbReference>
<dbReference type="EMBL" id="FNET01000012">
    <property type="protein sequence ID" value="SDL64470.1"/>
    <property type="molecule type" value="Genomic_DNA"/>
</dbReference>
<evidence type="ECO:0000313" key="6">
    <source>
        <dbReference type="Proteomes" id="UP000199682"/>
    </source>
</evidence>
<dbReference type="Gene3D" id="3.30.9.10">
    <property type="entry name" value="D-Amino Acid Oxidase, subunit A, domain 2"/>
    <property type="match status" value="1"/>
</dbReference>
<dbReference type="Gene3D" id="3.50.50.60">
    <property type="entry name" value="FAD/NAD(P)-binding domain"/>
    <property type="match status" value="1"/>
</dbReference>